<evidence type="ECO:0000313" key="2">
    <source>
        <dbReference type="EMBL" id="MFC5421443.1"/>
    </source>
</evidence>
<comment type="caution">
    <text evidence="2">The sequence shown here is derived from an EMBL/GenBank/DDBJ whole genome shotgun (WGS) entry which is preliminary data.</text>
</comment>
<dbReference type="RefSeq" id="WP_377799768.1">
    <property type="nucleotide sequence ID" value="NZ_JBHSLW010000028.1"/>
</dbReference>
<reference evidence="3" key="1">
    <citation type="journal article" date="2019" name="Int. J. Syst. Evol. Microbiol.">
        <title>The Global Catalogue of Microorganisms (GCM) 10K type strain sequencing project: providing services to taxonomists for standard genome sequencing and annotation.</title>
        <authorList>
            <consortium name="The Broad Institute Genomics Platform"/>
            <consortium name="The Broad Institute Genome Sequencing Center for Infectious Disease"/>
            <person name="Wu L."/>
            <person name="Ma J."/>
        </authorList>
    </citation>
    <scope>NUCLEOTIDE SEQUENCE [LARGE SCALE GENOMIC DNA]</scope>
    <source>
        <strain evidence="3">NCAIM B.01391</strain>
    </source>
</reference>
<gene>
    <name evidence="2" type="ORF">ACFPOB_17940</name>
</gene>
<evidence type="ECO:0000256" key="1">
    <source>
        <dbReference type="SAM" id="Phobius"/>
    </source>
</evidence>
<name>A0ABW0IX86_9HYPH</name>
<evidence type="ECO:0000313" key="3">
    <source>
        <dbReference type="Proteomes" id="UP001596053"/>
    </source>
</evidence>
<feature type="transmembrane region" description="Helical" evidence="1">
    <location>
        <begin position="34"/>
        <end position="55"/>
    </location>
</feature>
<dbReference type="EMBL" id="JBHSLW010000028">
    <property type="protein sequence ID" value="MFC5421443.1"/>
    <property type="molecule type" value="Genomic_DNA"/>
</dbReference>
<protein>
    <submittedName>
        <fullName evidence="2">Uncharacterized protein</fullName>
    </submittedName>
</protein>
<sequence>MIRAGAKLAFLTFVPLGGFMAGAMFHIVKQTEVYAFFLLSGVAISLVGCFAFAGLERDEAERHGRNLGRAPTLPGREG</sequence>
<proteinExistence type="predicted"/>
<accession>A0ABW0IX86</accession>
<organism evidence="2 3">
    <name type="scientific">Bosea eneae</name>
    <dbReference type="NCBI Taxonomy" id="151454"/>
    <lineage>
        <taxon>Bacteria</taxon>
        <taxon>Pseudomonadati</taxon>
        <taxon>Pseudomonadota</taxon>
        <taxon>Alphaproteobacteria</taxon>
        <taxon>Hyphomicrobiales</taxon>
        <taxon>Boseaceae</taxon>
        <taxon>Bosea</taxon>
    </lineage>
</organism>
<keyword evidence="1" id="KW-1133">Transmembrane helix</keyword>
<keyword evidence="1" id="KW-0472">Membrane</keyword>
<keyword evidence="3" id="KW-1185">Reference proteome</keyword>
<dbReference type="Proteomes" id="UP001596053">
    <property type="component" value="Unassembled WGS sequence"/>
</dbReference>
<keyword evidence="1" id="KW-0812">Transmembrane</keyword>
<feature type="transmembrane region" description="Helical" evidence="1">
    <location>
        <begin position="7"/>
        <end position="28"/>
    </location>
</feature>